<organism evidence="1 4">
    <name type="scientific">Vibrio anguillarum</name>
    <name type="common">Listonella anguillarum</name>
    <dbReference type="NCBI Taxonomy" id="55601"/>
    <lineage>
        <taxon>Bacteria</taxon>
        <taxon>Pseudomonadati</taxon>
        <taxon>Pseudomonadota</taxon>
        <taxon>Gammaproteobacteria</taxon>
        <taxon>Vibrionales</taxon>
        <taxon>Vibrionaceae</taxon>
        <taxon>Vibrio</taxon>
    </lineage>
</organism>
<evidence type="ECO:0000313" key="2">
    <source>
        <dbReference type="EMBL" id="AZS26384.1"/>
    </source>
</evidence>
<dbReference type="RefSeq" id="WP_116285065.1">
    <property type="nucleotide sequence ID" value="NZ_CP034672.1"/>
</dbReference>
<dbReference type="EMBL" id="RDPI01000019">
    <property type="protein sequence ID" value="MBF4374511.1"/>
    <property type="molecule type" value="Genomic_DNA"/>
</dbReference>
<reference evidence="3 5" key="2">
    <citation type="journal article" date="2021" name="PeerJ">
        <title>Analysis of 44 Vibrio anguillarum genomes reveals high genetic diversity.</title>
        <authorList>
            <person name="Hansen M.J."/>
            <person name="Dalsgaard I."/>
        </authorList>
    </citation>
    <scope>NUCLEOTIDE SEQUENCE [LARGE SCALE GENOMIC DNA]</scope>
    <source>
        <strain evidence="3 5">040915-1/1B</strain>
    </source>
</reference>
<name>A0A7U6FRZ7_VIBAN</name>
<accession>A0A7U6FRZ7</accession>
<evidence type="ECO:0000313" key="3">
    <source>
        <dbReference type="EMBL" id="MBF4374511.1"/>
    </source>
</evidence>
<sequence length="166" mass="18775">MEAVNVERNEHGFWNHPAARTIPANLSQKETVSWFAERGFGFEVVLMDDQRPDLSQLFASCAEGSQSCVSQWEPECQRENSFLFGIYDTEDGVTATFVYPFSTPEQVLRDAWVAEYAMHLIRQCHFDLKTAISMGKSALKTDDFDTLSRSPSEAVDDEIAAMRDCC</sequence>
<dbReference type="AlphaFoldDB" id="A0A7U6FRZ7"/>
<dbReference type="EMBL" id="CP034672">
    <property type="protein sequence ID" value="AZS26231.1"/>
    <property type="molecule type" value="Genomic_DNA"/>
</dbReference>
<protein>
    <submittedName>
        <fullName evidence="1">Uncharacterized protein</fullName>
    </submittedName>
</protein>
<proteinExistence type="predicted"/>
<dbReference type="EMBL" id="CP034672">
    <property type="protein sequence ID" value="AZS26384.1"/>
    <property type="molecule type" value="Genomic_DNA"/>
</dbReference>
<evidence type="ECO:0000313" key="5">
    <source>
        <dbReference type="Proteomes" id="UP000726136"/>
    </source>
</evidence>
<reference evidence="1 4" key="1">
    <citation type="submission" date="2018-12" db="EMBL/GenBank/DDBJ databases">
        <title>Characterization and Draft Genome of Vibrio anguillarum J360 Marine Pathogen Isolated from an Outbreak in Lumpfish (Cyclopterus lumpus).</title>
        <authorList>
            <person name="Vasquez J.I."/>
            <person name="Cao T."/>
            <person name="Chakraborty S."/>
            <person name="Gnanagobal H."/>
            <person name="Wescot J."/>
            <person name="Boyce D."/>
            <person name="Santander J."/>
        </authorList>
    </citation>
    <scope>NUCLEOTIDE SEQUENCE [LARGE SCALE GENOMIC DNA]</scope>
    <source>
        <strain evidence="1 4">J360</strain>
    </source>
</reference>
<dbReference type="Proteomes" id="UP000726136">
    <property type="component" value="Unassembled WGS sequence"/>
</dbReference>
<keyword evidence="5" id="KW-1185">Reference proteome</keyword>
<dbReference type="Proteomes" id="UP000256923">
    <property type="component" value="Chromosome 1"/>
</dbReference>
<evidence type="ECO:0000313" key="4">
    <source>
        <dbReference type="Proteomes" id="UP000256923"/>
    </source>
</evidence>
<gene>
    <name evidence="1" type="ORF">DYL72_15090</name>
    <name evidence="2" type="ORF">DYL72_15890</name>
    <name evidence="3" type="ORF">EAY46_15685</name>
</gene>
<evidence type="ECO:0000313" key="1">
    <source>
        <dbReference type="EMBL" id="AZS26231.1"/>
    </source>
</evidence>